<dbReference type="Proteomes" id="UP000011116">
    <property type="component" value="Chromosome 1H"/>
</dbReference>
<dbReference type="AlphaFoldDB" id="A0A8I6WTC6"/>
<evidence type="ECO:0000313" key="3">
    <source>
        <dbReference type="EnsemblPlants" id="HORVU.MOREX.r3.1HG0049000.1.CDS1"/>
    </source>
</evidence>
<dbReference type="Gene3D" id="1.10.110.10">
    <property type="entry name" value="Plant lipid-transfer and hydrophobic proteins"/>
    <property type="match status" value="1"/>
</dbReference>
<dbReference type="EnsemblPlants" id="HORVU.MOREX.r3.1HG0049000.1">
    <property type="protein sequence ID" value="HORVU.MOREX.r3.1HG0049000.1.CDS1"/>
    <property type="gene ID" value="HORVU.MOREX.r3.1HG0049000"/>
</dbReference>
<evidence type="ECO:0000256" key="1">
    <source>
        <dbReference type="ARBA" id="ARBA00022448"/>
    </source>
</evidence>
<dbReference type="SUPFAM" id="SSF47699">
    <property type="entry name" value="Bifunctional inhibitor/lipid-transfer protein/seed storage 2S albumin"/>
    <property type="match status" value="1"/>
</dbReference>
<accession>A0A8I6WTC6</accession>
<keyword evidence="2" id="KW-0446">Lipid-binding</keyword>
<dbReference type="InterPro" id="IPR036312">
    <property type="entry name" value="Bifun_inhib/LTP/seed_sf"/>
</dbReference>
<reference evidence="3" key="2">
    <citation type="submission" date="2020-10" db="EMBL/GenBank/DDBJ databases">
        <authorList>
            <person name="Scholz U."/>
            <person name="Mascher M."/>
            <person name="Fiebig A."/>
        </authorList>
    </citation>
    <scope>NUCLEOTIDE SEQUENCE [LARGE SCALE GENOMIC DNA]</scope>
    <source>
        <strain evidence="3">cv. Morex</strain>
    </source>
</reference>
<dbReference type="SMR" id="A0A8I6WTC6"/>
<dbReference type="GO" id="GO:0008289">
    <property type="term" value="F:lipid binding"/>
    <property type="evidence" value="ECO:0007669"/>
    <property type="project" value="UniProtKB-KW"/>
</dbReference>
<keyword evidence="1" id="KW-0813">Transport</keyword>
<evidence type="ECO:0000256" key="2">
    <source>
        <dbReference type="ARBA" id="ARBA00023121"/>
    </source>
</evidence>
<sequence>MATSGRAKSGTGGASTAHCNAGQLMVCAAAIIGGAAPSASCCSSLRVQQGCFCQYARNPAYGRYIGSPTAHRAIVACRVAVPSC</sequence>
<evidence type="ECO:0000313" key="4">
    <source>
        <dbReference type="Proteomes" id="UP000011116"/>
    </source>
</evidence>
<proteinExistence type="predicted"/>
<dbReference type="PANTHER" id="PTHR33214:SF50">
    <property type="entry name" value="LIPID-TRANSFER PROTEIN 2G, PUTATIVE, EXPRESSED-RELATED"/>
    <property type="match status" value="1"/>
</dbReference>
<protein>
    <recommendedName>
        <fullName evidence="5">Bifunctional inhibitor/plant lipid transfer protein/seed storage helical domain-containing protein</fullName>
    </recommendedName>
</protein>
<dbReference type="Gramene" id="HORVU.MOREX.r3.1HG0049000.1">
    <property type="protein sequence ID" value="HORVU.MOREX.r3.1HG0049000.1.CDS1"/>
    <property type="gene ID" value="HORVU.MOREX.r3.1HG0049000"/>
</dbReference>
<reference evidence="3" key="3">
    <citation type="submission" date="2022-01" db="UniProtKB">
        <authorList>
            <consortium name="EnsemblPlants"/>
        </authorList>
    </citation>
    <scope>IDENTIFICATION</scope>
    <source>
        <strain evidence="3">subsp. vulgare</strain>
    </source>
</reference>
<keyword evidence="4" id="KW-1185">Reference proteome</keyword>
<reference evidence="4" key="1">
    <citation type="journal article" date="2012" name="Nature">
        <title>A physical, genetic and functional sequence assembly of the barley genome.</title>
        <authorList>
            <consortium name="The International Barley Genome Sequencing Consortium"/>
            <person name="Mayer K.F."/>
            <person name="Waugh R."/>
            <person name="Brown J.W."/>
            <person name="Schulman A."/>
            <person name="Langridge P."/>
            <person name="Platzer M."/>
            <person name="Fincher G.B."/>
            <person name="Muehlbauer G.J."/>
            <person name="Sato K."/>
            <person name="Close T.J."/>
            <person name="Wise R.P."/>
            <person name="Stein N."/>
        </authorList>
    </citation>
    <scope>NUCLEOTIDE SEQUENCE [LARGE SCALE GENOMIC DNA]</scope>
    <source>
        <strain evidence="4">cv. Morex</strain>
    </source>
</reference>
<dbReference type="GO" id="GO:0006869">
    <property type="term" value="P:lipid transport"/>
    <property type="evidence" value="ECO:0007669"/>
    <property type="project" value="InterPro"/>
</dbReference>
<name>A0A8I6WTC6_HORVV</name>
<evidence type="ECO:0008006" key="5">
    <source>
        <dbReference type="Google" id="ProtNLM"/>
    </source>
</evidence>
<dbReference type="InterPro" id="IPR033872">
    <property type="entry name" value="nsLTP2"/>
</dbReference>
<dbReference type="PANTHER" id="PTHR33214">
    <property type="entry name" value="BIFUNCTIONAL INHIBITOR/LIPID-TRANSFER PROTEIN/SEED STORAGE 2S ALBUMIN SUPERFAMILY PROTEIN"/>
    <property type="match status" value="1"/>
</dbReference>
<organism evidence="3 4">
    <name type="scientific">Hordeum vulgare subsp. vulgare</name>
    <name type="common">Domesticated barley</name>
    <dbReference type="NCBI Taxonomy" id="112509"/>
    <lineage>
        <taxon>Eukaryota</taxon>
        <taxon>Viridiplantae</taxon>
        <taxon>Streptophyta</taxon>
        <taxon>Embryophyta</taxon>
        <taxon>Tracheophyta</taxon>
        <taxon>Spermatophyta</taxon>
        <taxon>Magnoliopsida</taxon>
        <taxon>Liliopsida</taxon>
        <taxon>Poales</taxon>
        <taxon>Poaceae</taxon>
        <taxon>BOP clade</taxon>
        <taxon>Pooideae</taxon>
        <taxon>Triticodae</taxon>
        <taxon>Triticeae</taxon>
        <taxon>Hordeinae</taxon>
        <taxon>Hordeum</taxon>
    </lineage>
</organism>
<dbReference type="CDD" id="cd01959">
    <property type="entry name" value="nsLTP2"/>
    <property type="match status" value="1"/>
</dbReference>